<proteinExistence type="predicted"/>
<dbReference type="RefSeq" id="WP_132378697.1">
    <property type="nucleotide sequence ID" value="NZ_DAISRC010000075.1"/>
</dbReference>
<evidence type="ECO:0008006" key="4">
    <source>
        <dbReference type="Google" id="ProtNLM"/>
    </source>
</evidence>
<dbReference type="InterPro" id="IPR027304">
    <property type="entry name" value="Trigger_fact/SurA_dom_sf"/>
</dbReference>
<dbReference type="EMBL" id="SLZZ01000002">
    <property type="protein sequence ID" value="TCS82398.1"/>
    <property type="molecule type" value="Genomic_DNA"/>
</dbReference>
<dbReference type="SUPFAM" id="SSF109998">
    <property type="entry name" value="Triger factor/SurA peptide-binding domain-like"/>
    <property type="match status" value="1"/>
</dbReference>
<keyword evidence="3" id="KW-1185">Reference proteome</keyword>
<evidence type="ECO:0000313" key="2">
    <source>
        <dbReference type="EMBL" id="TCS82398.1"/>
    </source>
</evidence>
<feature type="transmembrane region" description="Helical" evidence="1">
    <location>
        <begin position="12"/>
        <end position="30"/>
    </location>
</feature>
<keyword evidence="1" id="KW-0812">Transmembrane</keyword>
<name>A0A4R3KGF5_9FIRM</name>
<dbReference type="Proteomes" id="UP000295726">
    <property type="component" value="Unassembled WGS sequence"/>
</dbReference>
<sequence length="347" mass="40559">MKKPKRKRRLYIGISILLAIAILVIALVFLQRNTVYARVGEYKITEKDLKVYSDMEKSTVMNYFHNTHHKELNEKEDWYEETGGEKPVEVLVYQALEHCITDKLILSMARENGIDVPVEYDEIEKARESRNIEKEQAFADKKIVYGKKEFSEKEFLSNLVTNTRNDLINKLSKKEGQKLYVSKQEIKDYLEANQDEWKLYATQAEVLEVRLYNHTHPETAAADIETMLRQNLPVQAIKEKYKEDVETNTYTFTGESYSEDLKARYDVRVKADEMEQDEVTQVTNGDVVSVIKILNKTFDKNKSDDLYGTQIRSILAEEKLNKFLDNEYKKCSAESVDKGKLERLFKE</sequence>
<organism evidence="2 3">
    <name type="scientific">Muricomes intestini</name>
    <dbReference type="NCBI Taxonomy" id="1796634"/>
    <lineage>
        <taxon>Bacteria</taxon>
        <taxon>Bacillati</taxon>
        <taxon>Bacillota</taxon>
        <taxon>Clostridia</taxon>
        <taxon>Lachnospirales</taxon>
        <taxon>Lachnospiraceae</taxon>
        <taxon>Muricomes</taxon>
    </lineage>
</organism>
<protein>
    <recommendedName>
        <fullName evidence="4">Parvulin-like peptidyl-prolyl cis-trans isomerase protein</fullName>
    </recommendedName>
</protein>
<accession>A0A4R3KGF5</accession>
<keyword evidence="1" id="KW-0472">Membrane</keyword>
<comment type="caution">
    <text evidence="2">The sequence shown here is derived from an EMBL/GenBank/DDBJ whole genome shotgun (WGS) entry which is preliminary data.</text>
</comment>
<evidence type="ECO:0000256" key="1">
    <source>
        <dbReference type="SAM" id="Phobius"/>
    </source>
</evidence>
<dbReference type="AlphaFoldDB" id="A0A4R3KGF5"/>
<reference evidence="2 3" key="1">
    <citation type="submission" date="2019-03" db="EMBL/GenBank/DDBJ databases">
        <title>Genomic Encyclopedia of Type Strains, Phase IV (KMG-IV): sequencing the most valuable type-strain genomes for metagenomic binning, comparative biology and taxonomic classification.</title>
        <authorList>
            <person name="Goeker M."/>
        </authorList>
    </citation>
    <scope>NUCLEOTIDE SEQUENCE [LARGE SCALE GENOMIC DNA]</scope>
    <source>
        <strain evidence="2 3">DSM 29489</strain>
    </source>
</reference>
<keyword evidence="1" id="KW-1133">Transmembrane helix</keyword>
<gene>
    <name evidence="2" type="ORF">EDD59_102269</name>
</gene>
<evidence type="ECO:0000313" key="3">
    <source>
        <dbReference type="Proteomes" id="UP000295726"/>
    </source>
</evidence>